<reference evidence="1 2" key="1">
    <citation type="submission" date="2018-09" db="EMBL/GenBank/DDBJ databases">
        <title>Genomic Encyclopedia of Archaeal and Bacterial Type Strains, Phase II (KMG-II): from individual species to whole genera.</title>
        <authorList>
            <person name="Goeker M."/>
        </authorList>
    </citation>
    <scope>NUCLEOTIDE SEQUENCE [LARGE SCALE GENOMIC DNA]</scope>
    <source>
        <strain evidence="1 2">DSM 21950</strain>
    </source>
</reference>
<name>A0A419WF77_9BACT</name>
<feature type="non-terminal residue" evidence="1">
    <location>
        <position position="1"/>
    </location>
</feature>
<accession>A0A419WF77</accession>
<evidence type="ECO:0000313" key="1">
    <source>
        <dbReference type="EMBL" id="RKD94042.1"/>
    </source>
</evidence>
<dbReference type="EMBL" id="RAPQ01000016">
    <property type="protein sequence ID" value="RKD94042.1"/>
    <property type="molecule type" value="Genomic_DNA"/>
</dbReference>
<dbReference type="RefSeq" id="WP_120241971.1">
    <property type="nucleotide sequence ID" value="NZ_RAPQ01000016.1"/>
</dbReference>
<protein>
    <submittedName>
        <fullName evidence="1">Uncharacterized protein</fullName>
    </submittedName>
</protein>
<sequence>PLFGIILRRKFNSLNNVLLILSNERIKHFYVGIHYNKTKKPMKNIIILVLLIIFSSCNNGEKKEEKIVEKEPTSEERAKYAELKNEAWSLYENQDYLASAKKYSEAFVTLGNKGNSTDRYNAACSWALANQIDSSFVQLFRIAEKGNYGNYRHITTDSDLSNLHSDKRWNEVLDLVKSNKEKAEANLDKPLVAILDTIYQEDQGLRRQIREVEEKYGRDSDEMKAHWKTISEKDSINLIKIQKILDERGWLGQDIIGGQGNMTLFLVIQHSPIEIQEKYLPMMREAVKKNNARPSSLALLEDRVALRTGKRQIYGSQIGRNQETGEFYVSPIENPEKVDERRAEVGLGTLQEYISNWNITWDVEKHKEMTAKLEAEKK</sequence>
<keyword evidence="2" id="KW-1185">Reference proteome</keyword>
<organism evidence="1 2">
    <name type="scientific">Marinifilum flexuosum</name>
    <dbReference type="NCBI Taxonomy" id="1117708"/>
    <lineage>
        <taxon>Bacteria</taxon>
        <taxon>Pseudomonadati</taxon>
        <taxon>Bacteroidota</taxon>
        <taxon>Bacteroidia</taxon>
        <taxon>Marinilabiliales</taxon>
        <taxon>Marinifilaceae</taxon>
    </lineage>
</organism>
<dbReference type="AlphaFoldDB" id="A0A419WF77"/>
<dbReference type="Pfam" id="PF20329">
    <property type="entry name" value="DUF6624"/>
    <property type="match status" value="1"/>
</dbReference>
<evidence type="ECO:0000313" key="2">
    <source>
        <dbReference type="Proteomes" id="UP000284531"/>
    </source>
</evidence>
<gene>
    <name evidence="1" type="ORF">BXY64_4306</name>
</gene>
<dbReference type="Proteomes" id="UP000284531">
    <property type="component" value="Unassembled WGS sequence"/>
</dbReference>
<comment type="caution">
    <text evidence="1">The sequence shown here is derived from an EMBL/GenBank/DDBJ whole genome shotgun (WGS) entry which is preliminary data.</text>
</comment>
<proteinExistence type="predicted"/>
<dbReference type="InterPro" id="IPR046732">
    <property type="entry name" value="DUF6624"/>
</dbReference>